<dbReference type="Proteomes" id="UP000254626">
    <property type="component" value="Unassembled WGS sequence"/>
</dbReference>
<gene>
    <name evidence="1" type="ORF">NCTC11327_01935</name>
</gene>
<name>A0AAX2LSD1_VIBFL</name>
<proteinExistence type="predicted"/>
<dbReference type="EMBL" id="UHIP01000001">
    <property type="protein sequence ID" value="SUP26366.1"/>
    <property type="molecule type" value="Genomic_DNA"/>
</dbReference>
<evidence type="ECO:0000313" key="2">
    <source>
        <dbReference type="Proteomes" id="UP000254626"/>
    </source>
</evidence>
<evidence type="ECO:0000313" key="1">
    <source>
        <dbReference type="EMBL" id="SUP26366.1"/>
    </source>
</evidence>
<reference evidence="1 2" key="1">
    <citation type="submission" date="2018-06" db="EMBL/GenBank/DDBJ databases">
        <authorList>
            <consortium name="Pathogen Informatics"/>
            <person name="Doyle S."/>
        </authorList>
    </citation>
    <scope>NUCLEOTIDE SEQUENCE [LARGE SCALE GENOMIC DNA]</scope>
    <source>
        <strain evidence="1 2">NCTC11327</strain>
    </source>
</reference>
<protein>
    <submittedName>
        <fullName evidence="1">Uncharacterized protein</fullName>
    </submittedName>
</protein>
<accession>A0AAX2LSD1</accession>
<sequence length="189" mass="21888">MGCVAHVKPWVSTENHESVSHECQERMRRTKAVLDEVARESERLADWLYFVYVPALAEGGPTHQRLFDAIETQWQQANHVSDRLPIAPLRSLIPLIVGGFALKMGGSHELISRNFLSNEPPTFTRSYLINALVEHDCYVAGDNSEAYKQKQRESYRIQWFSWQHHIQLLVQFLLQWDQAARTLFKNKLG</sequence>
<comment type="caution">
    <text evidence="1">The sequence shown here is derived from an EMBL/GenBank/DDBJ whole genome shotgun (WGS) entry which is preliminary data.</text>
</comment>
<dbReference type="AlphaFoldDB" id="A0AAX2LSD1"/>
<organism evidence="1 2">
    <name type="scientific">Vibrio fluvialis</name>
    <dbReference type="NCBI Taxonomy" id="676"/>
    <lineage>
        <taxon>Bacteria</taxon>
        <taxon>Pseudomonadati</taxon>
        <taxon>Pseudomonadota</taxon>
        <taxon>Gammaproteobacteria</taxon>
        <taxon>Vibrionales</taxon>
        <taxon>Vibrionaceae</taxon>
        <taxon>Vibrio</taxon>
    </lineage>
</organism>